<dbReference type="AlphaFoldDB" id="S0G1X6"/>
<dbReference type="InterPro" id="IPR002716">
    <property type="entry name" value="PIN_dom"/>
</dbReference>
<evidence type="ECO:0000259" key="1">
    <source>
        <dbReference type="Pfam" id="PF13470"/>
    </source>
</evidence>
<dbReference type="Proteomes" id="UP000014216">
    <property type="component" value="Unassembled WGS sequence"/>
</dbReference>
<gene>
    <name evidence="2" type="ORF">Dpo_1c04840</name>
</gene>
<comment type="caution">
    <text evidence="2">The sequence shown here is derived from an EMBL/GenBank/DDBJ whole genome shotgun (WGS) entry which is preliminary data.</text>
</comment>
<dbReference type="NCBIfam" id="TIGR00305">
    <property type="entry name" value="putative toxin-antitoxin system toxin component, PIN family"/>
    <property type="match status" value="1"/>
</dbReference>
<dbReference type="PANTHER" id="PTHR34610:SF3">
    <property type="entry name" value="SSL7007 PROTEIN"/>
    <property type="match status" value="1"/>
</dbReference>
<sequence>MKKSVLIIDTDVVAAGLITSRPDSPTAQILDGMINGRLVFLLSPALLDEYRQILLRPKLVRLHGLTEPEIGLILTEITANAIWRDPPADNEHIPPDLQDSHLWALLASEPAAVLITGDHLLIEKPRPGSSVISPAVWLAHFAN</sequence>
<accession>S0G1X6</accession>
<organism evidence="2 3">
    <name type="scientific">Desulfotignum phosphitoxidans DSM 13687</name>
    <dbReference type="NCBI Taxonomy" id="1286635"/>
    <lineage>
        <taxon>Bacteria</taxon>
        <taxon>Pseudomonadati</taxon>
        <taxon>Thermodesulfobacteriota</taxon>
        <taxon>Desulfobacteria</taxon>
        <taxon>Desulfobacterales</taxon>
        <taxon>Desulfobacteraceae</taxon>
        <taxon>Desulfotignum</taxon>
    </lineage>
</organism>
<dbReference type="PANTHER" id="PTHR34610">
    <property type="entry name" value="SSL7007 PROTEIN"/>
    <property type="match status" value="1"/>
</dbReference>
<protein>
    <submittedName>
        <fullName evidence="2">PilT domain-containing protein</fullName>
    </submittedName>
</protein>
<keyword evidence="3" id="KW-1185">Reference proteome</keyword>
<dbReference type="Pfam" id="PF13470">
    <property type="entry name" value="PIN_3"/>
    <property type="match status" value="1"/>
</dbReference>
<dbReference type="EMBL" id="APJX01000001">
    <property type="protein sequence ID" value="EMS81343.1"/>
    <property type="molecule type" value="Genomic_DNA"/>
</dbReference>
<proteinExistence type="predicted"/>
<dbReference type="InterPro" id="IPR002850">
    <property type="entry name" value="PIN_toxin-like"/>
</dbReference>
<feature type="domain" description="PIN" evidence="1">
    <location>
        <begin position="6"/>
        <end position="119"/>
    </location>
</feature>
<name>S0G1X6_9BACT</name>
<evidence type="ECO:0000313" key="3">
    <source>
        <dbReference type="Proteomes" id="UP000014216"/>
    </source>
</evidence>
<dbReference type="OrthoDB" id="9798108at2"/>
<reference evidence="2 3" key="1">
    <citation type="journal article" date="2013" name="Genome Announc.">
        <title>Draft Genome Sequence of Desulfotignum phosphitoxidans DSM 13687 Strain FiPS-3.</title>
        <authorList>
            <person name="Poehlein A."/>
            <person name="Daniel R."/>
            <person name="Simeonova D.D."/>
        </authorList>
    </citation>
    <scope>NUCLEOTIDE SEQUENCE [LARGE SCALE GENOMIC DNA]</scope>
    <source>
        <strain evidence="2 3">DSM 13687</strain>
    </source>
</reference>
<evidence type="ECO:0000313" key="2">
    <source>
        <dbReference type="EMBL" id="EMS81343.1"/>
    </source>
</evidence>